<organism evidence="1 2">
    <name type="scientific">Gossypium arboreum</name>
    <name type="common">Tree cotton</name>
    <name type="synonym">Gossypium nanking</name>
    <dbReference type="NCBI Taxonomy" id="29729"/>
    <lineage>
        <taxon>Eukaryota</taxon>
        <taxon>Viridiplantae</taxon>
        <taxon>Streptophyta</taxon>
        <taxon>Embryophyta</taxon>
        <taxon>Tracheophyta</taxon>
        <taxon>Spermatophyta</taxon>
        <taxon>Magnoliopsida</taxon>
        <taxon>eudicotyledons</taxon>
        <taxon>Gunneridae</taxon>
        <taxon>Pentapetalae</taxon>
        <taxon>rosids</taxon>
        <taxon>malvids</taxon>
        <taxon>Malvales</taxon>
        <taxon>Malvaceae</taxon>
        <taxon>Malvoideae</taxon>
        <taxon>Gossypium</taxon>
    </lineage>
</organism>
<dbReference type="EMBL" id="JARKNE010000013">
    <property type="protein sequence ID" value="KAK5771239.1"/>
    <property type="molecule type" value="Genomic_DNA"/>
</dbReference>
<proteinExistence type="predicted"/>
<evidence type="ECO:0000313" key="1">
    <source>
        <dbReference type="EMBL" id="KAK5771239.1"/>
    </source>
</evidence>
<sequence length="330" mass="36488">MATVSSSNSNSTIINGGISSVTHGQWKAKEAIGRNARALQALRELIVVPLLHSREAQKLGLKTSLVRAIVRESDAHLIVLSPSSDYRAHAAESENLAGCVFRDALCPRHNSRCEQDVRLASQLITLMETLSNFCTTSCRGLHQLIGWMPNEEGQSVLMMKLKLPHLMKKKGFKFSSMSLDLHLGSDCLSHKALLSLFSALYKKASLSDMGKISEIADASTKNLGAGLFIISESVVQSYTGSIQRDSKCQGSKTSGTWNSTLIKAVRAPFDDQVTMATMYLSGDAKLWWRTRYEDVLEDRCEINAWEELNRKLKERSSSCLRTLHGSHESP</sequence>
<dbReference type="Proteomes" id="UP001358586">
    <property type="component" value="Chromosome 13"/>
</dbReference>
<evidence type="ECO:0000313" key="2">
    <source>
        <dbReference type="Proteomes" id="UP001358586"/>
    </source>
</evidence>
<accession>A0ABR0MDB1</accession>
<keyword evidence="2" id="KW-1185">Reference proteome</keyword>
<protein>
    <submittedName>
        <fullName evidence="1">Uncharacterized protein</fullName>
    </submittedName>
</protein>
<reference evidence="1 2" key="1">
    <citation type="submission" date="2023-03" db="EMBL/GenBank/DDBJ databases">
        <title>WGS of Gossypium arboreum.</title>
        <authorList>
            <person name="Yu D."/>
        </authorList>
    </citation>
    <scope>NUCLEOTIDE SEQUENCE [LARGE SCALE GENOMIC DNA]</scope>
    <source>
        <tissue evidence="1">Leaf</tissue>
    </source>
</reference>
<comment type="caution">
    <text evidence="1">The sequence shown here is derived from an EMBL/GenBank/DDBJ whole genome shotgun (WGS) entry which is preliminary data.</text>
</comment>
<gene>
    <name evidence="1" type="ORF">PVK06_047429</name>
</gene>
<name>A0ABR0MDB1_GOSAR</name>